<dbReference type="GO" id="GO:0008237">
    <property type="term" value="F:metallopeptidase activity"/>
    <property type="evidence" value="ECO:0007669"/>
    <property type="project" value="UniProtKB-KW"/>
</dbReference>
<keyword evidence="5" id="KW-0862">Zinc</keyword>
<keyword evidence="6" id="KW-0482">Metalloprotease</keyword>
<dbReference type="GO" id="GO:0006508">
    <property type="term" value="P:proteolysis"/>
    <property type="evidence" value="ECO:0007669"/>
    <property type="project" value="UniProtKB-KW"/>
</dbReference>
<gene>
    <name evidence="7" type="ORF">BpHYR1_044098</name>
</gene>
<evidence type="ECO:0000256" key="1">
    <source>
        <dbReference type="ARBA" id="ARBA00001947"/>
    </source>
</evidence>
<dbReference type="GO" id="GO:0046872">
    <property type="term" value="F:metal ion binding"/>
    <property type="evidence" value="ECO:0007669"/>
    <property type="project" value="UniProtKB-KW"/>
</dbReference>
<proteinExistence type="predicted"/>
<dbReference type="SUPFAM" id="SSF55486">
    <property type="entry name" value="Metalloproteases ('zincins'), catalytic domain"/>
    <property type="match status" value="1"/>
</dbReference>
<reference evidence="7 8" key="1">
    <citation type="journal article" date="2018" name="Sci. Rep.">
        <title>Genomic signatures of local adaptation to the degree of environmental predictability in rotifers.</title>
        <authorList>
            <person name="Franch-Gras L."/>
            <person name="Hahn C."/>
            <person name="Garcia-Roger E.M."/>
            <person name="Carmona M.J."/>
            <person name="Serra M."/>
            <person name="Gomez A."/>
        </authorList>
    </citation>
    <scope>NUCLEOTIDE SEQUENCE [LARGE SCALE GENOMIC DNA]</scope>
    <source>
        <strain evidence="7">HYR1</strain>
    </source>
</reference>
<dbReference type="CDD" id="cd11375">
    <property type="entry name" value="Peptidase_M54"/>
    <property type="match status" value="1"/>
</dbReference>
<dbReference type="Gene3D" id="3.40.390.10">
    <property type="entry name" value="Collagenase (Catalytic Domain)"/>
    <property type="match status" value="1"/>
</dbReference>
<evidence type="ECO:0000256" key="2">
    <source>
        <dbReference type="ARBA" id="ARBA00022670"/>
    </source>
</evidence>
<dbReference type="InterPro" id="IPR024079">
    <property type="entry name" value="MetalloPept_cat_dom_sf"/>
</dbReference>
<dbReference type="PANTHER" id="PTHR15910">
    <property type="entry name" value="ARCHAEMETZINCIN"/>
    <property type="match status" value="1"/>
</dbReference>
<keyword evidence="3" id="KW-0479">Metal-binding</keyword>
<keyword evidence="8" id="KW-1185">Reference proteome</keyword>
<dbReference type="EMBL" id="REGN01002977">
    <property type="protein sequence ID" value="RNA25104.1"/>
    <property type="molecule type" value="Genomic_DNA"/>
</dbReference>
<dbReference type="Pfam" id="PF07998">
    <property type="entry name" value="Peptidase_M54"/>
    <property type="match status" value="1"/>
</dbReference>
<dbReference type="OrthoDB" id="2365600at2759"/>
<evidence type="ECO:0000256" key="3">
    <source>
        <dbReference type="ARBA" id="ARBA00022723"/>
    </source>
</evidence>
<dbReference type="Proteomes" id="UP000276133">
    <property type="component" value="Unassembled WGS sequence"/>
</dbReference>
<keyword evidence="2" id="KW-0645">Protease</keyword>
<dbReference type="InterPro" id="IPR012962">
    <property type="entry name" value="Pept_M54_archaemetzincn"/>
</dbReference>
<evidence type="ECO:0000256" key="5">
    <source>
        <dbReference type="ARBA" id="ARBA00022833"/>
    </source>
</evidence>
<name>A0A3M7RNK1_BRAPC</name>
<sequence>MEVEIQTEEKKNTMIVKAKYDQVCYELKSRYDNKSKHFQIRANSIHEFLTKIAPKGAKSLIGFTEYDIFIDDSDLFVAGLCNGLLRVGVFSIFRYMPRLKFCEEKWYEYTIPQNFDHKTWLKRSCKLMIHETCHLLGFAHCVYKDCCMNGSGHLKEDFRQSMFLCPIDLKKLWLILNFDMKKRYELLKQFFDERKCSKESRWLGKVVKTLE</sequence>
<evidence type="ECO:0000256" key="4">
    <source>
        <dbReference type="ARBA" id="ARBA00022801"/>
    </source>
</evidence>
<protein>
    <submittedName>
        <fullName evidence="7">Archaemetzincin-2-like isoform X1</fullName>
    </submittedName>
</protein>
<organism evidence="7 8">
    <name type="scientific">Brachionus plicatilis</name>
    <name type="common">Marine rotifer</name>
    <name type="synonym">Brachionus muelleri</name>
    <dbReference type="NCBI Taxonomy" id="10195"/>
    <lineage>
        <taxon>Eukaryota</taxon>
        <taxon>Metazoa</taxon>
        <taxon>Spiralia</taxon>
        <taxon>Gnathifera</taxon>
        <taxon>Rotifera</taxon>
        <taxon>Eurotatoria</taxon>
        <taxon>Monogononta</taxon>
        <taxon>Pseudotrocha</taxon>
        <taxon>Ploima</taxon>
        <taxon>Brachionidae</taxon>
        <taxon>Brachionus</taxon>
    </lineage>
</organism>
<evidence type="ECO:0000256" key="6">
    <source>
        <dbReference type="ARBA" id="ARBA00023049"/>
    </source>
</evidence>
<comment type="cofactor">
    <cofactor evidence="1">
        <name>Zn(2+)</name>
        <dbReference type="ChEBI" id="CHEBI:29105"/>
    </cofactor>
</comment>
<evidence type="ECO:0000313" key="8">
    <source>
        <dbReference type="Proteomes" id="UP000276133"/>
    </source>
</evidence>
<comment type="caution">
    <text evidence="7">The sequence shown here is derived from an EMBL/GenBank/DDBJ whole genome shotgun (WGS) entry which is preliminary data.</text>
</comment>
<evidence type="ECO:0000313" key="7">
    <source>
        <dbReference type="EMBL" id="RNA25104.1"/>
    </source>
</evidence>
<accession>A0A3M7RNK1</accession>
<keyword evidence="4" id="KW-0378">Hydrolase</keyword>
<dbReference type="AlphaFoldDB" id="A0A3M7RNK1"/>
<dbReference type="PANTHER" id="PTHR15910:SF1">
    <property type="entry name" value="ARCHAEMETZINCIN-2"/>
    <property type="match status" value="1"/>
</dbReference>